<reference evidence="2 3" key="1">
    <citation type="submission" date="2024-08" db="EMBL/GenBank/DDBJ databases">
        <authorList>
            <person name="Cucini C."/>
            <person name="Frati F."/>
        </authorList>
    </citation>
    <scope>NUCLEOTIDE SEQUENCE [LARGE SCALE GENOMIC DNA]</scope>
</reference>
<keyword evidence="1" id="KW-1133">Transmembrane helix</keyword>
<keyword evidence="1" id="KW-0812">Transmembrane</keyword>
<comment type="caution">
    <text evidence="2">The sequence shown here is derived from an EMBL/GenBank/DDBJ whole genome shotgun (WGS) entry which is preliminary data.</text>
</comment>
<dbReference type="Proteomes" id="UP001642540">
    <property type="component" value="Unassembled WGS sequence"/>
</dbReference>
<accession>A0ABP1Q274</accession>
<feature type="transmembrane region" description="Helical" evidence="1">
    <location>
        <begin position="417"/>
        <end position="438"/>
    </location>
</feature>
<gene>
    <name evidence="2" type="ORF">ODALV1_LOCUS6482</name>
</gene>
<evidence type="ECO:0000256" key="1">
    <source>
        <dbReference type="SAM" id="Phobius"/>
    </source>
</evidence>
<feature type="transmembrane region" description="Helical" evidence="1">
    <location>
        <begin position="131"/>
        <end position="150"/>
    </location>
</feature>
<feature type="transmembrane region" description="Helical" evidence="1">
    <location>
        <begin position="301"/>
        <end position="325"/>
    </location>
</feature>
<feature type="transmembrane region" description="Helical" evidence="1">
    <location>
        <begin position="486"/>
        <end position="506"/>
    </location>
</feature>
<organism evidence="2 3">
    <name type="scientific">Orchesella dallaii</name>
    <dbReference type="NCBI Taxonomy" id="48710"/>
    <lineage>
        <taxon>Eukaryota</taxon>
        <taxon>Metazoa</taxon>
        <taxon>Ecdysozoa</taxon>
        <taxon>Arthropoda</taxon>
        <taxon>Hexapoda</taxon>
        <taxon>Collembola</taxon>
        <taxon>Entomobryomorpha</taxon>
        <taxon>Entomobryoidea</taxon>
        <taxon>Orchesellidae</taxon>
        <taxon>Orchesellinae</taxon>
        <taxon>Orchesella</taxon>
    </lineage>
</organism>
<sequence>MHIFLFWMTMMIGKDKSADSEFPIPHNSVANHEVRENQYSSQYTASTSNRKHGPAHLVLNNFLMKGTNDNSISVQDSHRSSCEDGEKNTHSNFLYVYFFFSYYLCLTPFRLKKTISPGKSDRPYFEIHEFLPQKIICGFANLLAMVRYSVELRRYIQDVRRDNPVSFFKLFEGCSGLVFKTIILRCFWTKQKRFLRVVRFLDNEYIVPYNNLKMESIPTIACLCTFYLIIGFVRMITGSGFLLPSSLTLSWWGRRLVAEARYSFFLSNESHLDQAPSSDEISTLDGFLAVITGFTFQCRFIAGYFVDVGILLCVLTLWAPVSGFTGNIKKQISRKEEEIGDDGEYNNSESTVKRLHVHQNDDEDDEIVLKQYKALKQLTQLISEANGANILPFISEAVFGYAIYFEEVLITKDFSHRLIFLCFYFCAVSILVFSADVCRKMQCMKSWLWYQDRFSNFPSQKLLIVLHDLSTNAVGITASGIFTVDFYLVGSMISVLITLFIIRLQYQSLDGGG</sequence>
<feature type="transmembrane region" description="Helical" evidence="1">
    <location>
        <begin position="386"/>
        <end position="405"/>
    </location>
</feature>
<evidence type="ECO:0000313" key="3">
    <source>
        <dbReference type="Proteomes" id="UP001642540"/>
    </source>
</evidence>
<proteinExistence type="predicted"/>
<keyword evidence="3" id="KW-1185">Reference proteome</keyword>
<evidence type="ECO:0000313" key="2">
    <source>
        <dbReference type="EMBL" id="CAL8086588.1"/>
    </source>
</evidence>
<feature type="transmembrane region" description="Helical" evidence="1">
    <location>
        <begin position="220"/>
        <end position="243"/>
    </location>
</feature>
<name>A0ABP1Q274_9HEXA</name>
<feature type="transmembrane region" description="Helical" evidence="1">
    <location>
        <begin position="93"/>
        <end position="111"/>
    </location>
</feature>
<evidence type="ECO:0008006" key="4">
    <source>
        <dbReference type="Google" id="ProtNLM"/>
    </source>
</evidence>
<keyword evidence="1" id="KW-0472">Membrane</keyword>
<dbReference type="EMBL" id="CAXLJM020000020">
    <property type="protein sequence ID" value="CAL8086588.1"/>
    <property type="molecule type" value="Genomic_DNA"/>
</dbReference>
<protein>
    <recommendedName>
        <fullName evidence="4">Gustatory receptor</fullName>
    </recommendedName>
</protein>